<dbReference type="SUPFAM" id="SSF57850">
    <property type="entry name" value="RING/U-box"/>
    <property type="match status" value="1"/>
</dbReference>
<dbReference type="InterPro" id="IPR013083">
    <property type="entry name" value="Znf_RING/FYVE/PHD"/>
</dbReference>
<feature type="compositionally biased region" description="Basic and acidic residues" evidence="9">
    <location>
        <begin position="307"/>
        <end position="320"/>
    </location>
</feature>
<keyword evidence="8" id="KW-0539">Nucleus</keyword>
<evidence type="ECO:0000256" key="2">
    <source>
        <dbReference type="ARBA" id="ARBA00009161"/>
    </source>
</evidence>
<protein>
    <recommendedName>
        <fullName evidence="8">Pre-mRNA-splicing factor CWC24</fullName>
    </recommendedName>
</protein>
<evidence type="ECO:0000256" key="1">
    <source>
        <dbReference type="ARBA" id="ARBA00003777"/>
    </source>
</evidence>
<dbReference type="GO" id="GO:0003677">
    <property type="term" value="F:DNA binding"/>
    <property type="evidence" value="ECO:0007669"/>
    <property type="project" value="UniProtKB-UniRule"/>
</dbReference>
<keyword evidence="5 7" id="KW-0863">Zinc-finger</keyword>
<comment type="subcellular location">
    <subcellularLocation>
        <location evidence="8">Nucleus</location>
    </subcellularLocation>
</comment>
<sequence>MADSTEPSDAVPQFGFKKRAKGKANFRKKPATPPPASDSGSDFTSSDDEEGRRIKRRRKNVAVTASSAANVTRRDPAADQPASTGPVPLSTSNDATKSANWYDEDLSAKNLLGSTRAQASTDTAPDGTYKGAANYSSFIQKNPDAPTKQFGPIKAPTNVRTVTVMDFAPDVCKDWKQTGWCGFGDSCKFLHAREDYKQGWELDRDWEIGTNGKKLSGRVVSQRKGAGKAAEDEEDDDEDELLDSIPFACIICRKPYQNPIITKCGHYFCESCALQRYRKNPSCAACGAGTGGVFNTAKKLNALLEKKREKARREREKAIEEGEEVSDEEENEGSD</sequence>
<name>A0A9W9VJL6_9EURO</name>
<evidence type="ECO:0000256" key="9">
    <source>
        <dbReference type="SAM" id="MobiDB-lite"/>
    </source>
</evidence>
<gene>
    <name evidence="12" type="ORF">N7496_004249</name>
</gene>
<feature type="compositionally biased region" description="Polar residues" evidence="9">
    <location>
        <begin position="89"/>
        <end position="99"/>
    </location>
</feature>
<dbReference type="SMART" id="SM00184">
    <property type="entry name" value="RING"/>
    <property type="match status" value="1"/>
</dbReference>
<feature type="domain" description="RING-type" evidence="10">
    <location>
        <begin position="249"/>
        <end position="286"/>
    </location>
</feature>
<comment type="function">
    <text evidence="1 8">Involved in pre-mRNA splicing.</text>
</comment>
<keyword evidence="8" id="KW-0747">Spliceosome</keyword>
<evidence type="ECO:0000256" key="3">
    <source>
        <dbReference type="ARBA" id="ARBA00011524"/>
    </source>
</evidence>
<dbReference type="PROSITE" id="PS00518">
    <property type="entry name" value="ZF_RING_1"/>
    <property type="match status" value="1"/>
</dbReference>
<comment type="caution">
    <text evidence="12">The sequence shown here is derived from an EMBL/GenBank/DDBJ whole genome shotgun (WGS) entry which is preliminary data.</text>
</comment>
<feature type="region of interest" description="Disordered" evidence="9">
    <location>
        <begin position="1"/>
        <end position="100"/>
    </location>
</feature>
<keyword evidence="8" id="KW-0507">mRNA processing</keyword>
<dbReference type="Pfam" id="PF00642">
    <property type="entry name" value="zf-CCCH"/>
    <property type="match status" value="1"/>
</dbReference>
<feature type="domain" description="C3H1-type" evidence="11">
    <location>
        <begin position="166"/>
        <end position="194"/>
    </location>
</feature>
<dbReference type="InterPro" id="IPR001841">
    <property type="entry name" value="Znf_RING"/>
</dbReference>
<comment type="similarity">
    <text evidence="2 8">Belongs to the CWC24 family.</text>
</comment>
<evidence type="ECO:0000313" key="12">
    <source>
        <dbReference type="EMBL" id="KAJ5381821.1"/>
    </source>
</evidence>
<dbReference type="GO" id="GO:0005684">
    <property type="term" value="C:U2-type spliceosomal complex"/>
    <property type="evidence" value="ECO:0007669"/>
    <property type="project" value="TreeGrafter"/>
</dbReference>
<feature type="compositionally biased region" description="Acidic residues" evidence="9">
    <location>
        <begin position="321"/>
        <end position="335"/>
    </location>
</feature>
<dbReference type="SMART" id="SM00356">
    <property type="entry name" value="ZnF_C3H1"/>
    <property type="match status" value="1"/>
</dbReference>
<organism evidence="12 13">
    <name type="scientific">Penicillium cataractarum</name>
    <dbReference type="NCBI Taxonomy" id="2100454"/>
    <lineage>
        <taxon>Eukaryota</taxon>
        <taxon>Fungi</taxon>
        <taxon>Dikarya</taxon>
        <taxon>Ascomycota</taxon>
        <taxon>Pezizomycotina</taxon>
        <taxon>Eurotiomycetes</taxon>
        <taxon>Eurotiomycetidae</taxon>
        <taxon>Eurotiales</taxon>
        <taxon>Aspergillaceae</taxon>
        <taxon>Penicillium</taxon>
    </lineage>
</organism>
<feature type="region of interest" description="Disordered" evidence="9">
    <location>
        <begin position="219"/>
        <end position="239"/>
    </location>
</feature>
<proteinExistence type="inferred from homology"/>
<dbReference type="PROSITE" id="PS50103">
    <property type="entry name" value="ZF_C3H1"/>
    <property type="match status" value="1"/>
</dbReference>
<comment type="subunit">
    <text evidence="3 8">Associated with the spliceosome.</text>
</comment>
<dbReference type="InterPro" id="IPR039971">
    <property type="entry name" value="CWC24-like"/>
</dbReference>
<keyword evidence="8" id="KW-0238">DNA-binding</keyword>
<evidence type="ECO:0000256" key="8">
    <source>
        <dbReference type="RuleBase" id="RU367110"/>
    </source>
</evidence>
<feature type="compositionally biased region" description="Low complexity" evidence="9">
    <location>
        <begin position="61"/>
        <end position="71"/>
    </location>
</feature>
<dbReference type="InterPro" id="IPR000571">
    <property type="entry name" value="Znf_CCCH"/>
</dbReference>
<feature type="region of interest" description="Disordered" evidence="9">
    <location>
        <begin position="307"/>
        <end position="335"/>
    </location>
</feature>
<dbReference type="SUPFAM" id="SSF90229">
    <property type="entry name" value="CCCH zinc finger"/>
    <property type="match status" value="1"/>
</dbReference>
<dbReference type="CDD" id="cd16539">
    <property type="entry name" value="RING-HC_RNF113A_B"/>
    <property type="match status" value="1"/>
</dbReference>
<dbReference type="Proteomes" id="UP001147782">
    <property type="component" value="Unassembled WGS sequence"/>
</dbReference>
<dbReference type="InterPro" id="IPR017907">
    <property type="entry name" value="Znf_RING_CS"/>
</dbReference>
<evidence type="ECO:0000313" key="13">
    <source>
        <dbReference type="Proteomes" id="UP001147782"/>
    </source>
</evidence>
<evidence type="ECO:0000259" key="11">
    <source>
        <dbReference type="PROSITE" id="PS50103"/>
    </source>
</evidence>
<keyword evidence="6 7" id="KW-0862">Zinc</keyword>
<reference evidence="12" key="1">
    <citation type="submission" date="2022-11" db="EMBL/GenBank/DDBJ databases">
        <authorList>
            <person name="Petersen C."/>
        </authorList>
    </citation>
    <scope>NUCLEOTIDE SEQUENCE</scope>
    <source>
        <strain evidence="12">IBT 29864</strain>
    </source>
</reference>
<reference evidence="12" key="2">
    <citation type="journal article" date="2023" name="IMA Fungus">
        <title>Comparative genomic study of the Penicillium genus elucidates a diverse pangenome and 15 lateral gene transfer events.</title>
        <authorList>
            <person name="Petersen C."/>
            <person name="Sorensen T."/>
            <person name="Nielsen M.R."/>
            <person name="Sondergaard T.E."/>
            <person name="Sorensen J.L."/>
            <person name="Fitzpatrick D.A."/>
            <person name="Frisvad J.C."/>
            <person name="Nielsen K.L."/>
        </authorList>
    </citation>
    <scope>NUCLEOTIDE SEQUENCE</scope>
    <source>
        <strain evidence="12">IBT 29864</strain>
    </source>
</reference>
<dbReference type="AlphaFoldDB" id="A0A9W9VJL6"/>
<feature type="zinc finger region" description="C3H1-type" evidence="7">
    <location>
        <begin position="166"/>
        <end position="194"/>
    </location>
</feature>
<feature type="compositionally biased region" description="Basic residues" evidence="9">
    <location>
        <begin position="16"/>
        <end position="30"/>
    </location>
</feature>
<dbReference type="PANTHER" id="PTHR12930:SF0">
    <property type="entry name" value="RING FINGER PROTEIN 113B"/>
    <property type="match status" value="1"/>
</dbReference>
<evidence type="ECO:0000256" key="4">
    <source>
        <dbReference type="ARBA" id="ARBA00022723"/>
    </source>
</evidence>
<dbReference type="InterPro" id="IPR036855">
    <property type="entry name" value="Znf_CCCH_sf"/>
</dbReference>
<dbReference type="Pfam" id="PF13923">
    <property type="entry name" value="zf-C3HC4_2"/>
    <property type="match status" value="1"/>
</dbReference>
<dbReference type="EMBL" id="JAPZBS010000002">
    <property type="protein sequence ID" value="KAJ5381821.1"/>
    <property type="molecule type" value="Genomic_DNA"/>
</dbReference>
<dbReference type="OrthoDB" id="25761at2759"/>
<dbReference type="PROSITE" id="PS50089">
    <property type="entry name" value="ZF_RING_2"/>
    <property type="match status" value="1"/>
</dbReference>
<evidence type="ECO:0000256" key="7">
    <source>
        <dbReference type="PROSITE-ProRule" id="PRU00723"/>
    </source>
</evidence>
<dbReference type="GO" id="GO:0006397">
    <property type="term" value="P:mRNA processing"/>
    <property type="evidence" value="ECO:0007669"/>
    <property type="project" value="UniProtKB-KW"/>
</dbReference>
<evidence type="ECO:0000256" key="5">
    <source>
        <dbReference type="ARBA" id="ARBA00022771"/>
    </source>
</evidence>
<keyword evidence="4 7" id="KW-0479">Metal-binding</keyword>
<dbReference type="PANTHER" id="PTHR12930">
    <property type="entry name" value="ZINC FINGER PROTEIN 183"/>
    <property type="match status" value="1"/>
</dbReference>
<dbReference type="GeneID" id="81436357"/>
<dbReference type="FunFam" id="3.30.40.10:FF:000045">
    <property type="entry name" value="RING finger protein 113A"/>
    <property type="match status" value="1"/>
</dbReference>
<accession>A0A9W9VJL6</accession>
<dbReference type="Gene3D" id="3.30.40.10">
    <property type="entry name" value="Zinc/RING finger domain, C3HC4 (zinc finger)"/>
    <property type="match status" value="1"/>
</dbReference>
<keyword evidence="8" id="KW-0508">mRNA splicing</keyword>
<dbReference type="GO" id="GO:0008270">
    <property type="term" value="F:zinc ion binding"/>
    <property type="evidence" value="ECO:0007669"/>
    <property type="project" value="UniProtKB-KW"/>
</dbReference>
<dbReference type="RefSeq" id="XP_056559392.1">
    <property type="nucleotide sequence ID" value="XM_056697180.1"/>
</dbReference>
<keyword evidence="13" id="KW-1185">Reference proteome</keyword>
<evidence type="ECO:0000259" key="10">
    <source>
        <dbReference type="PROSITE" id="PS50089"/>
    </source>
</evidence>
<evidence type="ECO:0000256" key="6">
    <source>
        <dbReference type="ARBA" id="ARBA00022833"/>
    </source>
</evidence>
<dbReference type="GO" id="GO:0034247">
    <property type="term" value="P:snoRNA splicing"/>
    <property type="evidence" value="ECO:0007669"/>
    <property type="project" value="TreeGrafter"/>
</dbReference>